<gene>
    <name evidence="2" type="ORF">EST38_g14181</name>
</gene>
<protein>
    <submittedName>
        <fullName evidence="2">Uncharacterized protein</fullName>
    </submittedName>
</protein>
<reference evidence="2 3" key="1">
    <citation type="submission" date="2019-01" db="EMBL/GenBank/DDBJ databases">
        <title>Draft genome sequence of Psathyrella aberdarensis IHI B618.</title>
        <authorList>
            <person name="Buettner E."/>
            <person name="Kellner H."/>
        </authorList>
    </citation>
    <scope>NUCLEOTIDE SEQUENCE [LARGE SCALE GENOMIC DNA]</scope>
    <source>
        <strain evidence="2 3">IHI B618</strain>
    </source>
</reference>
<dbReference type="AlphaFoldDB" id="A0A4Q2D0C2"/>
<feature type="region of interest" description="Disordered" evidence="1">
    <location>
        <begin position="228"/>
        <end position="256"/>
    </location>
</feature>
<evidence type="ECO:0000313" key="2">
    <source>
        <dbReference type="EMBL" id="RXW11674.1"/>
    </source>
</evidence>
<evidence type="ECO:0000313" key="3">
    <source>
        <dbReference type="Proteomes" id="UP000290288"/>
    </source>
</evidence>
<accession>A0A4Q2D0C2</accession>
<feature type="region of interest" description="Disordered" evidence="1">
    <location>
        <begin position="59"/>
        <end position="109"/>
    </location>
</feature>
<proteinExistence type="predicted"/>
<evidence type="ECO:0000256" key="1">
    <source>
        <dbReference type="SAM" id="MobiDB-lite"/>
    </source>
</evidence>
<name>A0A4Q2D0C2_9AGAR</name>
<feature type="compositionally biased region" description="Acidic residues" evidence="1">
    <location>
        <begin position="73"/>
        <end position="89"/>
    </location>
</feature>
<feature type="compositionally biased region" description="Acidic residues" evidence="1">
    <location>
        <begin position="242"/>
        <end position="256"/>
    </location>
</feature>
<keyword evidence="3" id="KW-1185">Reference proteome</keyword>
<dbReference type="EMBL" id="SDEE01001696">
    <property type="protein sequence ID" value="RXW11674.1"/>
    <property type="molecule type" value="Genomic_DNA"/>
</dbReference>
<organism evidence="2 3">
    <name type="scientific">Candolleomyces aberdarensis</name>
    <dbReference type="NCBI Taxonomy" id="2316362"/>
    <lineage>
        <taxon>Eukaryota</taxon>
        <taxon>Fungi</taxon>
        <taxon>Dikarya</taxon>
        <taxon>Basidiomycota</taxon>
        <taxon>Agaricomycotina</taxon>
        <taxon>Agaricomycetes</taxon>
        <taxon>Agaricomycetidae</taxon>
        <taxon>Agaricales</taxon>
        <taxon>Agaricineae</taxon>
        <taxon>Psathyrellaceae</taxon>
        <taxon>Candolleomyces</taxon>
    </lineage>
</organism>
<sequence>MDHDTTVALLRDIVLRAKGGQFILLSNDNNPDWNVSDLRSRSKVDDVNEDLVRKLQDFLGTSQSAPGPAENLIDFDDDGDDEDEDEESHDEFRESEEAQGANEISSDLDDQGSEDLGCLILLLGPQSHSPPDPDLVDESESLISWDDVIIPSIPSVPKNYYVDALRGIQFLEPSKLDLDLGDAKLWLDKPSDEFDEDDGGKGEDTVKAGHLFTPLKRTEALVAISPRRLRERAPPSQSQETVNEEADEEALNEEIDDDEAGFLNQTVYDLDSDSPHKKRFRSAVTSQPSTLCTLPFLTKHNLVYNNKYNVIICTICSQGVLFDSLYAHVTGVNQAITKVWDDDLGAYQTVKERHSMNLGNRRQWEDRLLRDLRTALKEPDVTPISSKESMKMSIDQMQNLLKPHAGDDTPIEGIDIKEYGYVCNVSPCTTNPFPFIALTLIPGRHQVLIPSYRHPVHLSHQQPPTFYRYSVAKLKHFLDNLG</sequence>
<comment type="caution">
    <text evidence="2">The sequence shown here is derived from an EMBL/GenBank/DDBJ whole genome shotgun (WGS) entry which is preliminary data.</text>
</comment>
<dbReference type="Proteomes" id="UP000290288">
    <property type="component" value="Unassembled WGS sequence"/>
</dbReference>